<evidence type="ECO:0000256" key="1">
    <source>
        <dbReference type="SAM" id="Coils"/>
    </source>
</evidence>
<gene>
    <name evidence="3" type="ORF">SAMN04489712_105288</name>
</gene>
<protein>
    <submittedName>
        <fullName evidence="3">Uncharacterized protein</fullName>
    </submittedName>
</protein>
<keyword evidence="2" id="KW-0472">Membrane</keyword>
<reference evidence="4" key="1">
    <citation type="submission" date="2016-10" db="EMBL/GenBank/DDBJ databases">
        <authorList>
            <person name="Varghese N."/>
            <person name="Submissions S."/>
        </authorList>
    </citation>
    <scope>NUCLEOTIDE SEQUENCE [LARGE SCALE GENOMIC DNA]</scope>
    <source>
        <strain evidence="4">DSM 43163</strain>
    </source>
</reference>
<feature type="transmembrane region" description="Helical" evidence="2">
    <location>
        <begin position="87"/>
        <end position="108"/>
    </location>
</feature>
<proteinExistence type="predicted"/>
<keyword evidence="1" id="KW-0175">Coiled coil</keyword>
<organism evidence="3 4">
    <name type="scientific">Thermomonospora echinospora</name>
    <dbReference type="NCBI Taxonomy" id="1992"/>
    <lineage>
        <taxon>Bacteria</taxon>
        <taxon>Bacillati</taxon>
        <taxon>Actinomycetota</taxon>
        <taxon>Actinomycetes</taxon>
        <taxon>Streptosporangiales</taxon>
        <taxon>Thermomonosporaceae</taxon>
        <taxon>Thermomonospora</taxon>
    </lineage>
</organism>
<feature type="coiled-coil region" evidence="1">
    <location>
        <begin position="44"/>
        <end position="85"/>
    </location>
</feature>
<dbReference type="RefSeq" id="WP_103938264.1">
    <property type="nucleotide sequence ID" value="NZ_FNVO01000005.1"/>
</dbReference>
<dbReference type="Proteomes" id="UP000236723">
    <property type="component" value="Unassembled WGS sequence"/>
</dbReference>
<keyword evidence="2" id="KW-0812">Transmembrane</keyword>
<dbReference type="EMBL" id="FNVO01000005">
    <property type="protein sequence ID" value="SEG45146.1"/>
    <property type="molecule type" value="Genomic_DNA"/>
</dbReference>
<evidence type="ECO:0000256" key="2">
    <source>
        <dbReference type="SAM" id="Phobius"/>
    </source>
</evidence>
<evidence type="ECO:0000313" key="4">
    <source>
        <dbReference type="Proteomes" id="UP000236723"/>
    </source>
</evidence>
<dbReference type="AlphaFoldDB" id="A0A1H6ABM4"/>
<keyword evidence="4" id="KW-1185">Reference proteome</keyword>
<accession>A0A1H6ABM4</accession>
<keyword evidence="2" id="KW-1133">Transmembrane helix</keyword>
<name>A0A1H6ABM4_9ACTN</name>
<sequence length="113" mass="12622">MHEPTTGELSRSLADAKTDFRERSAALSARIDTMTPLALYQAHVEGARREHDELAADIAALSARLDAEREQRENAERQRAADRRMTLTAIFTALLAPLALMLLQFYVISRGRA</sequence>
<evidence type="ECO:0000313" key="3">
    <source>
        <dbReference type="EMBL" id="SEG45146.1"/>
    </source>
</evidence>